<keyword evidence="1" id="KW-0812">Transmembrane</keyword>
<feature type="signal peptide" evidence="2">
    <location>
        <begin position="1"/>
        <end position="17"/>
    </location>
</feature>
<dbReference type="EMBL" id="CAXLJM020000148">
    <property type="protein sequence ID" value="CAL8141957.1"/>
    <property type="molecule type" value="Genomic_DNA"/>
</dbReference>
<feature type="transmembrane region" description="Helical" evidence="1">
    <location>
        <begin position="65"/>
        <end position="94"/>
    </location>
</feature>
<evidence type="ECO:0000313" key="3">
    <source>
        <dbReference type="EMBL" id="CAL8141957.1"/>
    </source>
</evidence>
<comment type="caution">
    <text evidence="3">The sequence shown here is derived from an EMBL/GenBank/DDBJ whole genome shotgun (WGS) entry which is preliminary data.</text>
</comment>
<evidence type="ECO:0000256" key="2">
    <source>
        <dbReference type="SAM" id="SignalP"/>
    </source>
</evidence>
<feature type="chain" id="PRO_5045080687" evidence="2">
    <location>
        <begin position="18"/>
        <end position="132"/>
    </location>
</feature>
<protein>
    <submittedName>
        <fullName evidence="3">Uncharacterized protein</fullName>
    </submittedName>
</protein>
<evidence type="ECO:0000256" key="1">
    <source>
        <dbReference type="SAM" id="Phobius"/>
    </source>
</evidence>
<organism evidence="3 4">
    <name type="scientific">Orchesella dallaii</name>
    <dbReference type="NCBI Taxonomy" id="48710"/>
    <lineage>
        <taxon>Eukaryota</taxon>
        <taxon>Metazoa</taxon>
        <taxon>Ecdysozoa</taxon>
        <taxon>Arthropoda</taxon>
        <taxon>Hexapoda</taxon>
        <taxon>Collembola</taxon>
        <taxon>Entomobryomorpha</taxon>
        <taxon>Entomobryoidea</taxon>
        <taxon>Orchesellidae</taxon>
        <taxon>Orchesellinae</taxon>
        <taxon>Orchesella</taxon>
    </lineage>
</organism>
<keyword evidence="4" id="KW-1185">Reference proteome</keyword>
<proteinExistence type="predicted"/>
<keyword evidence="1" id="KW-0472">Membrane</keyword>
<name>A0ABP1S277_9HEXA</name>
<accession>A0ABP1S277</accession>
<evidence type="ECO:0000313" key="4">
    <source>
        <dbReference type="Proteomes" id="UP001642540"/>
    </source>
</evidence>
<dbReference type="Proteomes" id="UP001642540">
    <property type="component" value="Unassembled WGS sequence"/>
</dbReference>
<reference evidence="3 4" key="1">
    <citation type="submission" date="2024-08" db="EMBL/GenBank/DDBJ databases">
        <authorList>
            <person name="Cucini C."/>
            <person name="Frati F."/>
        </authorList>
    </citation>
    <scope>NUCLEOTIDE SEQUENCE [LARGE SCALE GENOMIC DNA]</scope>
</reference>
<keyword evidence="1" id="KW-1133">Transmembrane helix</keyword>
<sequence>MIMHLYLLSVICVLATALPMDTSGYPQASADWFQSSHWLDKIPSIEVKVKPDGITVRTGPSQEDIYWIIGYVILGIILFTLFALAIGFCIYCVCWKERQGGSSRVIVREISNNPDSRFSNPFPFTSESKYSN</sequence>
<gene>
    <name evidence="3" type="ORF">ODALV1_LOCUS28907</name>
</gene>
<keyword evidence="2" id="KW-0732">Signal</keyword>